<protein>
    <submittedName>
        <fullName evidence="4">CBS domain-containing protein</fullName>
    </submittedName>
</protein>
<dbReference type="SMART" id="SM00116">
    <property type="entry name" value="CBS"/>
    <property type="match status" value="2"/>
</dbReference>
<keyword evidence="1 2" id="KW-0129">CBS domain</keyword>
<evidence type="ECO:0000256" key="1">
    <source>
        <dbReference type="ARBA" id="ARBA00023122"/>
    </source>
</evidence>
<accession>A0A1N7H7A6</accession>
<dbReference type="OrthoDB" id="9799454at2"/>
<dbReference type="GeneID" id="97500909"/>
<dbReference type="AlphaFoldDB" id="A0A1N7H7A6"/>
<dbReference type="STRING" id="58117.SAMN05421833_13857"/>
<sequence length="124" mass="13318">MRIANVYRPLVFGCSVSATLPEVARRMTEKNIGALAVLEADRVAGVITERDLVTALATSDDPAGLSAGMCASSDIKTATLDEDTREVARRMLDHGIRHIPVDQDGRLIGMVSMRDLLALETLAP</sequence>
<dbReference type="Pfam" id="PF00571">
    <property type="entry name" value="CBS"/>
    <property type="match status" value="2"/>
</dbReference>
<dbReference type="PROSITE" id="PS51371">
    <property type="entry name" value="CBS"/>
    <property type="match status" value="2"/>
</dbReference>
<evidence type="ECO:0000313" key="4">
    <source>
        <dbReference type="EMBL" id="SIS20736.1"/>
    </source>
</evidence>
<dbReference type="PANTHER" id="PTHR43080:SF2">
    <property type="entry name" value="CBS DOMAIN-CONTAINING PROTEIN"/>
    <property type="match status" value="1"/>
</dbReference>
<keyword evidence="5" id="KW-1185">Reference proteome</keyword>
<gene>
    <name evidence="4" type="ORF">SAMN05421833_13857</name>
</gene>
<organism evidence="4 5">
    <name type="scientific">Microbispora rosea</name>
    <dbReference type="NCBI Taxonomy" id="58117"/>
    <lineage>
        <taxon>Bacteria</taxon>
        <taxon>Bacillati</taxon>
        <taxon>Actinomycetota</taxon>
        <taxon>Actinomycetes</taxon>
        <taxon>Streptosporangiales</taxon>
        <taxon>Streptosporangiaceae</taxon>
        <taxon>Microbispora</taxon>
    </lineage>
</organism>
<dbReference type="RefSeq" id="WP_030511185.1">
    <property type="nucleotide sequence ID" value="NZ_CP192071.1"/>
</dbReference>
<dbReference type="EMBL" id="FTNI01000038">
    <property type="protein sequence ID" value="SIS20736.1"/>
    <property type="molecule type" value="Genomic_DNA"/>
</dbReference>
<evidence type="ECO:0000259" key="3">
    <source>
        <dbReference type="PROSITE" id="PS51371"/>
    </source>
</evidence>
<feature type="domain" description="CBS" evidence="3">
    <location>
        <begin position="71"/>
        <end position="124"/>
    </location>
</feature>
<evidence type="ECO:0000313" key="5">
    <source>
        <dbReference type="Proteomes" id="UP000186096"/>
    </source>
</evidence>
<dbReference type="InterPro" id="IPR000644">
    <property type="entry name" value="CBS_dom"/>
</dbReference>
<proteinExistence type="predicted"/>
<name>A0A1N7H7A6_9ACTN</name>
<dbReference type="PANTHER" id="PTHR43080">
    <property type="entry name" value="CBS DOMAIN-CONTAINING PROTEIN CBSX3, MITOCHONDRIAL"/>
    <property type="match status" value="1"/>
</dbReference>
<dbReference type="SUPFAM" id="SSF54631">
    <property type="entry name" value="CBS-domain pair"/>
    <property type="match status" value="1"/>
</dbReference>
<dbReference type="InterPro" id="IPR046342">
    <property type="entry name" value="CBS_dom_sf"/>
</dbReference>
<dbReference type="Proteomes" id="UP000186096">
    <property type="component" value="Unassembled WGS sequence"/>
</dbReference>
<feature type="domain" description="CBS" evidence="3">
    <location>
        <begin position="7"/>
        <end position="62"/>
    </location>
</feature>
<evidence type="ECO:0000256" key="2">
    <source>
        <dbReference type="PROSITE-ProRule" id="PRU00703"/>
    </source>
</evidence>
<dbReference type="Gene3D" id="3.10.580.10">
    <property type="entry name" value="CBS-domain"/>
    <property type="match status" value="1"/>
</dbReference>
<dbReference type="InterPro" id="IPR051257">
    <property type="entry name" value="Diverse_CBS-Domain"/>
</dbReference>
<reference evidence="5" key="1">
    <citation type="submission" date="2017-01" db="EMBL/GenBank/DDBJ databases">
        <authorList>
            <person name="Varghese N."/>
            <person name="Submissions S."/>
        </authorList>
    </citation>
    <scope>NUCLEOTIDE SEQUENCE [LARGE SCALE GENOMIC DNA]</scope>
    <source>
        <strain evidence="5">ATCC 12950</strain>
    </source>
</reference>